<accession>A0AAV0WVI4</accession>
<proteinExistence type="predicted"/>
<dbReference type="PROSITE" id="PS51029">
    <property type="entry name" value="MADF"/>
    <property type="match status" value="1"/>
</dbReference>
<dbReference type="GO" id="GO:0003677">
    <property type="term" value="F:DNA binding"/>
    <property type="evidence" value="ECO:0007669"/>
    <property type="project" value="InterPro"/>
</dbReference>
<dbReference type="Proteomes" id="UP001160148">
    <property type="component" value="Unassembled WGS sequence"/>
</dbReference>
<feature type="compositionally biased region" description="Acidic residues" evidence="2">
    <location>
        <begin position="116"/>
        <end position="143"/>
    </location>
</feature>
<gene>
    <name evidence="5" type="ORF">MEUPH1_LOCUS15008</name>
</gene>
<dbReference type="InterPro" id="IPR006578">
    <property type="entry name" value="MADF-dom"/>
</dbReference>
<feature type="region of interest" description="Disordered" evidence="2">
    <location>
        <begin position="262"/>
        <end position="288"/>
    </location>
</feature>
<dbReference type="EMBL" id="CARXXK010000002">
    <property type="protein sequence ID" value="CAI6359616.1"/>
    <property type="molecule type" value="Genomic_DNA"/>
</dbReference>
<dbReference type="PANTHER" id="PTHR12243:SF69">
    <property type="entry name" value="SI:CH73-59F11.3"/>
    <property type="match status" value="1"/>
</dbReference>
<protein>
    <submittedName>
        <fullName evidence="5">Uncharacterized protein</fullName>
    </submittedName>
</protein>
<dbReference type="InterPro" id="IPR004210">
    <property type="entry name" value="BESS_motif"/>
</dbReference>
<keyword evidence="6" id="KW-1185">Reference proteome</keyword>
<dbReference type="Pfam" id="PF10545">
    <property type="entry name" value="MADF_DNA_bdg"/>
    <property type="match status" value="1"/>
</dbReference>
<dbReference type="GO" id="GO:0005667">
    <property type="term" value="C:transcription regulator complex"/>
    <property type="evidence" value="ECO:0007669"/>
    <property type="project" value="TreeGrafter"/>
</dbReference>
<comment type="caution">
    <text evidence="5">The sequence shown here is derived from an EMBL/GenBank/DDBJ whole genome shotgun (WGS) entry which is preliminary data.</text>
</comment>
<evidence type="ECO:0000313" key="6">
    <source>
        <dbReference type="Proteomes" id="UP001160148"/>
    </source>
</evidence>
<dbReference type="PROSITE" id="PS51031">
    <property type="entry name" value="BESS"/>
    <property type="match status" value="1"/>
</dbReference>
<feature type="domain" description="MADF" evidence="3">
    <location>
        <begin position="7"/>
        <end position="105"/>
    </location>
</feature>
<dbReference type="AlphaFoldDB" id="A0AAV0WVI4"/>
<dbReference type="InterPro" id="IPR039353">
    <property type="entry name" value="TF_Adf1"/>
</dbReference>
<reference evidence="5 6" key="1">
    <citation type="submission" date="2023-01" db="EMBL/GenBank/DDBJ databases">
        <authorList>
            <person name="Whitehead M."/>
        </authorList>
    </citation>
    <scope>NUCLEOTIDE SEQUENCE [LARGE SCALE GENOMIC DNA]</scope>
</reference>
<dbReference type="PANTHER" id="PTHR12243">
    <property type="entry name" value="MADF DOMAIN TRANSCRIPTION FACTOR"/>
    <property type="match status" value="1"/>
</dbReference>
<sequence length="288" mass="33370">MSYDIEELIMEVSVEDSIWNIKAKEYHDKVAKHVSWMKVATAVLKNFETLEETEKQKQILILQKKWKNLKDTYRRKCITKSGQAANKIKEYIYSNILEFLKPTMDNRRTEGNFNNDTDDDNNGIEDDADEEQANEEVEKEVEEESHSKKPRLGTLKSKKYDEKMSPFENQLVDLMKNKQTDDDPDKLFLLSLLPKFKLLNEDQKLSAQIEILNIFQKIKNPQPAPAAPIQHGQHFSIPNIQPLHPSLVNSYVQNPSSHPIYTQTYSNYPAPNSQNCHSPYDDNGSQNI</sequence>
<name>A0AAV0WVI4_9HEMI</name>
<evidence type="ECO:0000256" key="1">
    <source>
        <dbReference type="PROSITE-ProRule" id="PRU00371"/>
    </source>
</evidence>
<dbReference type="GO" id="GO:0005634">
    <property type="term" value="C:nucleus"/>
    <property type="evidence" value="ECO:0007669"/>
    <property type="project" value="UniProtKB-SubCell"/>
</dbReference>
<feature type="region of interest" description="Disordered" evidence="2">
    <location>
        <begin position="108"/>
        <end position="157"/>
    </location>
</feature>
<evidence type="ECO:0000256" key="2">
    <source>
        <dbReference type="SAM" id="MobiDB-lite"/>
    </source>
</evidence>
<comment type="subcellular location">
    <subcellularLocation>
        <location evidence="1">Nucleus</location>
    </subcellularLocation>
</comment>
<evidence type="ECO:0000313" key="5">
    <source>
        <dbReference type="EMBL" id="CAI6359616.1"/>
    </source>
</evidence>
<organism evidence="5 6">
    <name type="scientific">Macrosiphum euphorbiae</name>
    <name type="common">potato aphid</name>
    <dbReference type="NCBI Taxonomy" id="13131"/>
    <lineage>
        <taxon>Eukaryota</taxon>
        <taxon>Metazoa</taxon>
        <taxon>Ecdysozoa</taxon>
        <taxon>Arthropoda</taxon>
        <taxon>Hexapoda</taxon>
        <taxon>Insecta</taxon>
        <taxon>Pterygota</taxon>
        <taxon>Neoptera</taxon>
        <taxon>Paraneoptera</taxon>
        <taxon>Hemiptera</taxon>
        <taxon>Sternorrhyncha</taxon>
        <taxon>Aphidomorpha</taxon>
        <taxon>Aphidoidea</taxon>
        <taxon>Aphididae</taxon>
        <taxon>Macrosiphini</taxon>
        <taxon>Macrosiphum</taxon>
    </lineage>
</organism>
<dbReference type="GO" id="GO:0006357">
    <property type="term" value="P:regulation of transcription by RNA polymerase II"/>
    <property type="evidence" value="ECO:0007669"/>
    <property type="project" value="TreeGrafter"/>
</dbReference>
<dbReference type="Pfam" id="PF02944">
    <property type="entry name" value="BESS"/>
    <property type="match status" value="1"/>
</dbReference>
<evidence type="ECO:0000259" key="4">
    <source>
        <dbReference type="PROSITE" id="PS51031"/>
    </source>
</evidence>
<feature type="domain" description="BESS" evidence="4">
    <location>
        <begin position="182"/>
        <end position="221"/>
    </location>
</feature>
<evidence type="ECO:0000259" key="3">
    <source>
        <dbReference type="PROSITE" id="PS51029"/>
    </source>
</evidence>
<dbReference type="SMART" id="SM00595">
    <property type="entry name" value="MADF"/>
    <property type="match status" value="1"/>
</dbReference>
<keyword evidence="1" id="KW-0539">Nucleus</keyword>